<keyword evidence="2" id="KW-1185">Reference proteome</keyword>
<protein>
    <submittedName>
        <fullName evidence="1">Uncharacterized protein</fullName>
    </submittedName>
</protein>
<name>A0ACC0CC65_CATRO</name>
<sequence>MADEENPQKELPEQVPSPATPQRRFAGPGSVKGTRPEKTSWPELVGLTSEEAQTRIKEEMPGANVQIIPSDHCITMDFRLDRVRIFIDSSGKVQHEPRIG</sequence>
<dbReference type="Proteomes" id="UP001060085">
    <property type="component" value="Linkage Group LG01"/>
</dbReference>
<gene>
    <name evidence="1" type="ORF">M9H77_03708</name>
</gene>
<dbReference type="EMBL" id="CM044701">
    <property type="protein sequence ID" value="KAI5682480.1"/>
    <property type="molecule type" value="Genomic_DNA"/>
</dbReference>
<evidence type="ECO:0000313" key="2">
    <source>
        <dbReference type="Proteomes" id="UP001060085"/>
    </source>
</evidence>
<evidence type="ECO:0000313" key="1">
    <source>
        <dbReference type="EMBL" id="KAI5682480.1"/>
    </source>
</evidence>
<accession>A0ACC0CC65</accession>
<organism evidence="1 2">
    <name type="scientific">Catharanthus roseus</name>
    <name type="common">Madagascar periwinkle</name>
    <name type="synonym">Vinca rosea</name>
    <dbReference type="NCBI Taxonomy" id="4058"/>
    <lineage>
        <taxon>Eukaryota</taxon>
        <taxon>Viridiplantae</taxon>
        <taxon>Streptophyta</taxon>
        <taxon>Embryophyta</taxon>
        <taxon>Tracheophyta</taxon>
        <taxon>Spermatophyta</taxon>
        <taxon>Magnoliopsida</taxon>
        <taxon>eudicotyledons</taxon>
        <taxon>Gunneridae</taxon>
        <taxon>Pentapetalae</taxon>
        <taxon>asterids</taxon>
        <taxon>lamiids</taxon>
        <taxon>Gentianales</taxon>
        <taxon>Apocynaceae</taxon>
        <taxon>Rauvolfioideae</taxon>
        <taxon>Vinceae</taxon>
        <taxon>Catharanthinae</taxon>
        <taxon>Catharanthus</taxon>
    </lineage>
</organism>
<comment type="caution">
    <text evidence="1">The sequence shown here is derived from an EMBL/GenBank/DDBJ whole genome shotgun (WGS) entry which is preliminary data.</text>
</comment>
<proteinExistence type="predicted"/>
<reference evidence="2" key="1">
    <citation type="journal article" date="2023" name="Nat. Plants">
        <title>Single-cell RNA sequencing provides a high-resolution roadmap for understanding the multicellular compartmentation of specialized metabolism.</title>
        <authorList>
            <person name="Sun S."/>
            <person name="Shen X."/>
            <person name="Li Y."/>
            <person name="Li Y."/>
            <person name="Wang S."/>
            <person name="Li R."/>
            <person name="Zhang H."/>
            <person name="Shen G."/>
            <person name="Guo B."/>
            <person name="Wei J."/>
            <person name="Xu J."/>
            <person name="St-Pierre B."/>
            <person name="Chen S."/>
            <person name="Sun C."/>
        </authorList>
    </citation>
    <scope>NUCLEOTIDE SEQUENCE [LARGE SCALE GENOMIC DNA]</scope>
</reference>